<feature type="region of interest" description="Disordered" evidence="1">
    <location>
        <begin position="1"/>
        <end position="214"/>
    </location>
</feature>
<keyword evidence="3" id="KW-1185">Reference proteome</keyword>
<comment type="caution">
    <text evidence="2">The sequence shown here is derived from an EMBL/GenBank/DDBJ whole genome shotgun (WGS) entry which is preliminary data.</text>
</comment>
<feature type="compositionally biased region" description="Polar residues" evidence="1">
    <location>
        <begin position="71"/>
        <end position="80"/>
    </location>
</feature>
<evidence type="ECO:0000313" key="3">
    <source>
        <dbReference type="Proteomes" id="UP000326759"/>
    </source>
</evidence>
<name>A0A5N5TLD3_9CRUS</name>
<dbReference type="AlphaFoldDB" id="A0A5N5TLD3"/>
<accession>A0A5N5TLD3</accession>
<evidence type="ECO:0000256" key="1">
    <source>
        <dbReference type="SAM" id="MobiDB-lite"/>
    </source>
</evidence>
<sequence length="231" mass="24302">MMVFEDTCSLGSAVSGQQSPEPSVDQCKPIGEETNSLGGGDKVLSSGSVLTGGRVCGGGIMGVAKSKNSRGRSSIFTLSRGTRGGKDNSLMPSTEGRGGSQEPPHSLSASSVGASSSSSSSSSCNPLQSVRPSRVSRPVTYRRPDPKKDGNEREWSAPPQLTKVDVDENNVERIENEAKMVPHWPLTSGSLPTSPTKGGNSPTSPNEEDSTISRSLFRSSKCTIIFLFIHD</sequence>
<gene>
    <name evidence="2" type="ORF">Anas_03746</name>
</gene>
<feature type="compositionally biased region" description="Polar residues" evidence="1">
    <location>
        <begin position="9"/>
        <end position="21"/>
    </location>
</feature>
<feature type="compositionally biased region" description="Basic and acidic residues" evidence="1">
    <location>
        <begin position="164"/>
        <end position="180"/>
    </location>
</feature>
<protein>
    <submittedName>
        <fullName evidence="2">Uncharacterized protein</fullName>
    </submittedName>
</protein>
<feature type="compositionally biased region" description="Basic and acidic residues" evidence="1">
    <location>
        <begin position="142"/>
        <end position="155"/>
    </location>
</feature>
<feature type="compositionally biased region" description="Polar residues" evidence="1">
    <location>
        <begin position="187"/>
        <end position="205"/>
    </location>
</feature>
<dbReference type="EMBL" id="SEYY01000559">
    <property type="protein sequence ID" value="KAB7506983.1"/>
    <property type="molecule type" value="Genomic_DNA"/>
</dbReference>
<organism evidence="2 3">
    <name type="scientific">Armadillidium nasatum</name>
    <dbReference type="NCBI Taxonomy" id="96803"/>
    <lineage>
        <taxon>Eukaryota</taxon>
        <taxon>Metazoa</taxon>
        <taxon>Ecdysozoa</taxon>
        <taxon>Arthropoda</taxon>
        <taxon>Crustacea</taxon>
        <taxon>Multicrustacea</taxon>
        <taxon>Malacostraca</taxon>
        <taxon>Eumalacostraca</taxon>
        <taxon>Peracarida</taxon>
        <taxon>Isopoda</taxon>
        <taxon>Oniscidea</taxon>
        <taxon>Crinocheta</taxon>
        <taxon>Armadillidiidae</taxon>
        <taxon>Armadillidium</taxon>
    </lineage>
</organism>
<proteinExistence type="predicted"/>
<evidence type="ECO:0000313" key="2">
    <source>
        <dbReference type="EMBL" id="KAB7506983.1"/>
    </source>
</evidence>
<dbReference type="OrthoDB" id="5593455at2759"/>
<dbReference type="Proteomes" id="UP000326759">
    <property type="component" value="Unassembled WGS sequence"/>
</dbReference>
<reference evidence="2 3" key="1">
    <citation type="journal article" date="2019" name="PLoS Biol.">
        <title>Sex chromosomes control vertical transmission of feminizing Wolbachia symbionts in an isopod.</title>
        <authorList>
            <person name="Becking T."/>
            <person name="Chebbi M.A."/>
            <person name="Giraud I."/>
            <person name="Moumen B."/>
            <person name="Laverre T."/>
            <person name="Caubet Y."/>
            <person name="Peccoud J."/>
            <person name="Gilbert C."/>
            <person name="Cordaux R."/>
        </authorList>
    </citation>
    <scope>NUCLEOTIDE SEQUENCE [LARGE SCALE GENOMIC DNA]</scope>
    <source>
        <strain evidence="2">ANa2</strain>
        <tissue evidence="2">Whole body excluding digestive tract and cuticle</tissue>
    </source>
</reference>
<feature type="compositionally biased region" description="Low complexity" evidence="1">
    <location>
        <begin position="106"/>
        <end position="123"/>
    </location>
</feature>